<dbReference type="InterPro" id="IPR027385">
    <property type="entry name" value="Beta-barrel_OMP"/>
</dbReference>
<dbReference type="Gene3D" id="2.40.160.20">
    <property type="match status" value="1"/>
</dbReference>
<dbReference type="EMBL" id="JBBHLI010000011">
    <property type="protein sequence ID" value="MEK9502436.1"/>
    <property type="molecule type" value="Genomic_DNA"/>
</dbReference>
<accession>A0ABU9ECH6</accession>
<evidence type="ECO:0000259" key="3">
    <source>
        <dbReference type="Pfam" id="PF13505"/>
    </source>
</evidence>
<evidence type="ECO:0000313" key="5">
    <source>
        <dbReference type="Proteomes" id="UP001484239"/>
    </source>
</evidence>
<dbReference type="SUPFAM" id="SSF56925">
    <property type="entry name" value="OMPA-like"/>
    <property type="match status" value="1"/>
</dbReference>
<evidence type="ECO:0000256" key="2">
    <source>
        <dbReference type="SAM" id="SignalP"/>
    </source>
</evidence>
<dbReference type="InterPro" id="IPR011250">
    <property type="entry name" value="OMP/PagP_B-barrel"/>
</dbReference>
<dbReference type="RefSeq" id="WP_405283933.1">
    <property type="nucleotide sequence ID" value="NZ_CP144380.1"/>
</dbReference>
<name>A0ABU9ECH6_9BACT</name>
<organism evidence="4 5">
    <name type="scientific">Gaopeijia maritima</name>
    <dbReference type="NCBI Taxonomy" id="3119007"/>
    <lineage>
        <taxon>Bacteria</taxon>
        <taxon>Pseudomonadati</taxon>
        <taxon>Gemmatimonadota</taxon>
        <taxon>Longimicrobiia</taxon>
        <taxon>Gaopeijiales</taxon>
        <taxon>Gaopeijiaceae</taxon>
        <taxon>Gaopeijia</taxon>
    </lineage>
</organism>
<evidence type="ECO:0000313" key="4">
    <source>
        <dbReference type="EMBL" id="MEK9502436.1"/>
    </source>
</evidence>
<dbReference type="Pfam" id="PF13505">
    <property type="entry name" value="OMP_b-brl"/>
    <property type="match status" value="1"/>
</dbReference>
<gene>
    <name evidence="4" type="ORF">WI372_15690</name>
</gene>
<proteinExistence type="predicted"/>
<evidence type="ECO:0000256" key="1">
    <source>
        <dbReference type="ARBA" id="ARBA00022729"/>
    </source>
</evidence>
<comment type="caution">
    <text evidence="4">The sequence shown here is derived from an EMBL/GenBank/DDBJ whole genome shotgun (WGS) entry which is preliminary data.</text>
</comment>
<feature type="signal peptide" evidence="2">
    <location>
        <begin position="1"/>
        <end position="27"/>
    </location>
</feature>
<feature type="domain" description="Outer membrane protein beta-barrel" evidence="3">
    <location>
        <begin position="16"/>
        <end position="203"/>
    </location>
</feature>
<dbReference type="Proteomes" id="UP001484239">
    <property type="component" value="Unassembled WGS sequence"/>
</dbReference>
<protein>
    <submittedName>
        <fullName evidence="4">Outer membrane beta-barrel protein</fullName>
    </submittedName>
</protein>
<keyword evidence="5" id="KW-1185">Reference proteome</keyword>
<feature type="chain" id="PRO_5045058858" evidence="2">
    <location>
        <begin position="28"/>
        <end position="208"/>
    </location>
</feature>
<keyword evidence="1 2" id="KW-0732">Signal</keyword>
<reference evidence="4 5" key="1">
    <citation type="submission" date="2024-02" db="EMBL/GenBank/DDBJ databases">
        <title>A novel Gemmatimonadota bacterium.</title>
        <authorList>
            <person name="Du Z.-J."/>
            <person name="Ye Y.-Q."/>
        </authorList>
    </citation>
    <scope>NUCLEOTIDE SEQUENCE [LARGE SCALE GENOMIC DNA]</scope>
    <source>
        <strain evidence="4 5">DH-20</strain>
    </source>
</reference>
<sequence length="208" mass="21844">MLPIRLRLLAPATALAMAALLVAPADAAAQESTTRGLSLALYLQGASLSVEGGDPGSGGGGGLRIGYGLNRTITLFARADASETDVDDADVEGQWKLAHVELGTRFHFANSLRSWVPWLEAAVGARAVTVDDAEVEGDPTAEEVTFNGSAFSLGGGLDIYFSESLALDVGLAWTSGEFNEIEVGPVSIDGFDLDARSFRFNLGLAWWP</sequence>